<gene>
    <name evidence="2" type="ORF">HRbin17_01615</name>
</gene>
<dbReference type="EMBL" id="BEHT01000020">
    <property type="protein sequence ID" value="GBC99094.1"/>
    <property type="molecule type" value="Genomic_DNA"/>
</dbReference>
<feature type="transmembrane region" description="Helical" evidence="1">
    <location>
        <begin position="76"/>
        <end position="94"/>
    </location>
</feature>
<dbReference type="Proteomes" id="UP000236173">
    <property type="component" value="Unassembled WGS sequence"/>
</dbReference>
<reference evidence="3" key="1">
    <citation type="submission" date="2017-09" db="EMBL/GenBank/DDBJ databases">
        <title>Metaegenomics of thermophilic ammonia-oxidizing enrichment culture.</title>
        <authorList>
            <person name="Kato S."/>
            <person name="Suzuki K."/>
        </authorList>
    </citation>
    <scope>NUCLEOTIDE SEQUENCE [LARGE SCALE GENOMIC DNA]</scope>
</reference>
<sequence>MTGHPANGWGARSMWLGLVALLVGLLVGFFVSPLGWLPPAFQQRLPAYLGLALLAALDATLGALRSRMEGTYDTGVFLSGFFVNMVAAATLAYLGDWLNVDFALAASVAFGTRIFNNLAIVRRILLQRWRQRVTHAG</sequence>
<dbReference type="AlphaFoldDB" id="A0A2H5XD47"/>
<name>A0A2H5XD47_9BACT</name>
<dbReference type="InterPro" id="IPR009709">
    <property type="entry name" value="DUF1290"/>
</dbReference>
<organism evidence="2 3">
    <name type="scientific">Candidatus Fervidibacter japonicus</name>
    <dbReference type="NCBI Taxonomy" id="2035412"/>
    <lineage>
        <taxon>Bacteria</taxon>
        <taxon>Candidatus Fervidibacterota</taxon>
        <taxon>Candidatus Fervidibacter</taxon>
    </lineage>
</organism>
<proteinExistence type="predicted"/>
<evidence type="ECO:0000313" key="2">
    <source>
        <dbReference type="EMBL" id="GBC99094.1"/>
    </source>
</evidence>
<feature type="transmembrane region" description="Helical" evidence="1">
    <location>
        <begin position="12"/>
        <end position="33"/>
    </location>
</feature>
<evidence type="ECO:0008006" key="4">
    <source>
        <dbReference type="Google" id="ProtNLM"/>
    </source>
</evidence>
<evidence type="ECO:0000256" key="1">
    <source>
        <dbReference type="SAM" id="Phobius"/>
    </source>
</evidence>
<evidence type="ECO:0000313" key="3">
    <source>
        <dbReference type="Proteomes" id="UP000236173"/>
    </source>
</evidence>
<feature type="transmembrane region" description="Helical" evidence="1">
    <location>
        <begin position="45"/>
        <end position="64"/>
    </location>
</feature>
<feature type="transmembrane region" description="Helical" evidence="1">
    <location>
        <begin position="100"/>
        <end position="121"/>
    </location>
</feature>
<comment type="caution">
    <text evidence="2">The sequence shown here is derived from an EMBL/GenBank/DDBJ whole genome shotgun (WGS) entry which is preliminary data.</text>
</comment>
<keyword evidence="1" id="KW-1133">Transmembrane helix</keyword>
<keyword evidence="1" id="KW-0472">Membrane</keyword>
<accession>A0A2H5XD47</accession>
<dbReference type="Pfam" id="PF06947">
    <property type="entry name" value="DUF1290"/>
    <property type="match status" value="1"/>
</dbReference>
<keyword evidence="1" id="KW-0812">Transmembrane</keyword>
<protein>
    <recommendedName>
        <fullName evidence="4">Small basic protein</fullName>
    </recommendedName>
</protein>